<dbReference type="AlphaFoldDB" id="A0A1Z4JJT7"/>
<dbReference type="InterPro" id="IPR025458">
    <property type="entry name" value="DUF4278"/>
</dbReference>
<evidence type="ECO:0000313" key="2">
    <source>
        <dbReference type="Proteomes" id="UP000217895"/>
    </source>
</evidence>
<keyword evidence="2" id="KW-1185">Reference proteome</keyword>
<sequence>MQLKYRGCSYDSNSTSAQVAPSNPTLIYRGVKYQQNSAAPQRATSQCQTLTYRGSVYFAC</sequence>
<dbReference type="EMBL" id="AP018203">
    <property type="protein sequence ID" value="BAY57004.1"/>
    <property type="molecule type" value="Genomic_DNA"/>
</dbReference>
<gene>
    <name evidence="1" type="ORF">NIES2135_38670</name>
</gene>
<protein>
    <recommendedName>
        <fullName evidence="3">DUF4278 domain-containing protein</fullName>
    </recommendedName>
</protein>
<proteinExistence type="predicted"/>
<name>A0A1Z4JJT7_LEPBY</name>
<accession>A0A1Z4JJT7</accession>
<dbReference type="Proteomes" id="UP000217895">
    <property type="component" value="Chromosome"/>
</dbReference>
<dbReference type="Pfam" id="PF14105">
    <property type="entry name" value="DUF4278"/>
    <property type="match status" value="1"/>
</dbReference>
<reference evidence="1 2" key="1">
    <citation type="submission" date="2017-06" db="EMBL/GenBank/DDBJ databases">
        <title>Genome sequencing of cyanobaciteial culture collection at National Institute for Environmental Studies (NIES).</title>
        <authorList>
            <person name="Hirose Y."/>
            <person name="Shimura Y."/>
            <person name="Fujisawa T."/>
            <person name="Nakamura Y."/>
            <person name="Kawachi M."/>
        </authorList>
    </citation>
    <scope>NUCLEOTIDE SEQUENCE [LARGE SCALE GENOMIC DNA]</scope>
    <source>
        <strain evidence="1 2">NIES-2135</strain>
    </source>
</reference>
<organism evidence="1 2">
    <name type="scientific">Leptolyngbya boryana NIES-2135</name>
    <dbReference type="NCBI Taxonomy" id="1973484"/>
    <lineage>
        <taxon>Bacteria</taxon>
        <taxon>Bacillati</taxon>
        <taxon>Cyanobacteriota</taxon>
        <taxon>Cyanophyceae</taxon>
        <taxon>Leptolyngbyales</taxon>
        <taxon>Leptolyngbyaceae</taxon>
        <taxon>Leptolyngbya group</taxon>
        <taxon>Leptolyngbya</taxon>
    </lineage>
</organism>
<evidence type="ECO:0000313" key="1">
    <source>
        <dbReference type="EMBL" id="BAY57004.1"/>
    </source>
</evidence>
<evidence type="ECO:0008006" key="3">
    <source>
        <dbReference type="Google" id="ProtNLM"/>
    </source>
</evidence>